<name>A0A1B7XG74_9BACT</name>
<reference evidence="2 3" key="1">
    <citation type="submission" date="2015-01" db="EMBL/GenBank/DDBJ databases">
        <title>Desulfovibrio sp. JC271 draft genome sequence.</title>
        <authorList>
            <person name="Shivani Y."/>
            <person name="Subhash Y."/>
            <person name="Sasikala C."/>
            <person name="Ramana C.V."/>
        </authorList>
    </citation>
    <scope>NUCLEOTIDE SEQUENCE [LARGE SCALE GENOMIC DNA]</scope>
    <source>
        <strain evidence="2 3">JC271</strain>
    </source>
</reference>
<dbReference type="AlphaFoldDB" id="A0A1B7XG74"/>
<protein>
    <recommendedName>
        <fullName evidence="1">Rhodanese domain-containing protein</fullName>
    </recommendedName>
</protein>
<organism evidence="2 3">
    <name type="scientific">Halodesulfovibrio spirochaetisodalis</name>
    <dbReference type="NCBI Taxonomy" id="1560234"/>
    <lineage>
        <taxon>Bacteria</taxon>
        <taxon>Pseudomonadati</taxon>
        <taxon>Thermodesulfobacteriota</taxon>
        <taxon>Desulfovibrionia</taxon>
        <taxon>Desulfovibrionales</taxon>
        <taxon>Desulfovibrionaceae</taxon>
        <taxon>Halodesulfovibrio</taxon>
    </lineage>
</organism>
<accession>A0A1B7XG74</accession>
<dbReference type="EMBL" id="JXMS01000007">
    <property type="protein sequence ID" value="OBQ54501.1"/>
    <property type="molecule type" value="Genomic_DNA"/>
</dbReference>
<proteinExistence type="predicted"/>
<keyword evidence="3" id="KW-1185">Reference proteome</keyword>
<evidence type="ECO:0000259" key="1">
    <source>
        <dbReference type="PROSITE" id="PS50206"/>
    </source>
</evidence>
<dbReference type="PANTHER" id="PTHR43031">
    <property type="entry name" value="FAD-DEPENDENT OXIDOREDUCTASE"/>
    <property type="match status" value="1"/>
</dbReference>
<dbReference type="PANTHER" id="PTHR43031:SF1">
    <property type="entry name" value="PYRIDINE NUCLEOTIDE-DISULPHIDE OXIDOREDUCTASE"/>
    <property type="match status" value="1"/>
</dbReference>
<dbReference type="InterPro" id="IPR036873">
    <property type="entry name" value="Rhodanese-like_dom_sf"/>
</dbReference>
<dbReference type="SMART" id="SM00450">
    <property type="entry name" value="RHOD"/>
    <property type="match status" value="1"/>
</dbReference>
<dbReference type="InterPro" id="IPR050229">
    <property type="entry name" value="GlpE_sulfurtransferase"/>
</dbReference>
<dbReference type="InterPro" id="IPR001763">
    <property type="entry name" value="Rhodanese-like_dom"/>
</dbReference>
<evidence type="ECO:0000313" key="3">
    <source>
        <dbReference type="Proteomes" id="UP000091979"/>
    </source>
</evidence>
<dbReference type="PROSITE" id="PS50206">
    <property type="entry name" value="RHODANESE_3"/>
    <property type="match status" value="1"/>
</dbReference>
<dbReference type="OrthoDB" id="9807812at2"/>
<dbReference type="SUPFAM" id="SSF52821">
    <property type="entry name" value="Rhodanese/Cell cycle control phosphatase"/>
    <property type="match status" value="1"/>
</dbReference>
<dbReference type="CDD" id="cd00158">
    <property type="entry name" value="RHOD"/>
    <property type="match status" value="1"/>
</dbReference>
<feature type="domain" description="Rhodanese" evidence="1">
    <location>
        <begin position="33"/>
        <end position="108"/>
    </location>
</feature>
<dbReference type="Proteomes" id="UP000091979">
    <property type="component" value="Unassembled WGS sequence"/>
</dbReference>
<dbReference type="PATRIC" id="fig|1560234.3.peg.3061"/>
<dbReference type="Pfam" id="PF00581">
    <property type="entry name" value="Rhodanese"/>
    <property type="match status" value="1"/>
</dbReference>
<dbReference type="Gene3D" id="3.40.250.10">
    <property type="entry name" value="Rhodanese-like domain"/>
    <property type="match status" value="1"/>
</dbReference>
<comment type="caution">
    <text evidence="2">The sequence shown here is derived from an EMBL/GenBank/DDBJ whole genome shotgun (WGS) entry which is preliminary data.</text>
</comment>
<gene>
    <name evidence="2" type="ORF">SP90_05450</name>
</gene>
<dbReference type="RefSeq" id="WP_066853390.1">
    <property type="nucleotide sequence ID" value="NZ_JXMS01000007.1"/>
</dbReference>
<evidence type="ECO:0000313" key="2">
    <source>
        <dbReference type="EMBL" id="OBQ54501.1"/>
    </source>
</evidence>
<sequence>MNFNISPLKELSFENLAKGTHCVTQTEFHSLLASDDAIFLDVRTDEEQEYSVYPWAKHIPLHALPERIGELPDHKLIIPFCSSVFRASMVWFYLKSKGFTQVRTLTLSTEQIATLIKPTPLFNQR</sequence>
<dbReference type="STRING" id="1560234.SP90_05450"/>